<dbReference type="InterPro" id="IPR018728">
    <property type="entry name" value="DUF2268"/>
</dbReference>
<sequence>MKALNLRGWLGCILATSILFLSCRQGEPVEKKRSQAKKLPDLNIVFEDYEHLENRGKYDLLARKIYEANSDLQSSELYVEAASLYLQADNKDSAVYLLHRAIDMGMANPGILGKLPGLEGMETEEFSRLESRLDSLGKVLSNIDNFSVETRAMDTFWPYFEKALAEKDSARNYLKAFILEGPPEIRDYYAIRYYNTENMYGQMINGAPEYYTYLRNRMNPDSLAALRGKTTAALKNFKTLYPKAVFPKVYIVPGLLNSGGTASEMGLFVGGDMYGRSPSMPEHELNEWQNETISDLKALPQLILHELMHYQQSYSDSLHGTTVMYKVIGEGVCDFLRELASGTPVESEQLDYLKIPENFRMVTLQLKQDLLSEDLSLWLYNGGSIEDRPADLGYAMGYLITKSYYENAVDKKTALFNLLNTDDMRSILRGSDYHYLLDKDPEF</sequence>
<evidence type="ECO:0000313" key="3">
    <source>
        <dbReference type="Proteomes" id="UP000625780"/>
    </source>
</evidence>
<protein>
    <recommendedName>
        <fullName evidence="1">DUF2268 domain-containing protein</fullName>
    </recommendedName>
</protein>
<accession>A0ABQ1R7G1</accession>
<comment type="caution">
    <text evidence="2">The sequence shown here is derived from an EMBL/GenBank/DDBJ whole genome shotgun (WGS) entry which is preliminary data.</text>
</comment>
<gene>
    <name evidence="2" type="ORF">GCM10011361_26400</name>
</gene>
<feature type="domain" description="DUF2268" evidence="1">
    <location>
        <begin position="293"/>
        <end position="415"/>
    </location>
</feature>
<evidence type="ECO:0000259" key="1">
    <source>
        <dbReference type="Pfam" id="PF10026"/>
    </source>
</evidence>
<proteinExistence type="predicted"/>
<organism evidence="2 3">
    <name type="scientific">Muriicola marianensis</name>
    <dbReference type="NCBI Taxonomy" id="1324801"/>
    <lineage>
        <taxon>Bacteria</taxon>
        <taxon>Pseudomonadati</taxon>
        <taxon>Bacteroidota</taxon>
        <taxon>Flavobacteriia</taxon>
        <taxon>Flavobacteriales</taxon>
        <taxon>Flavobacteriaceae</taxon>
        <taxon>Muriicola</taxon>
    </lineage>
</organism>
<dbReference type="RefSeq" id="WP_188371237.1">
    <property type="nucleotide sequence ID" value="NZ_BMFH01000002.1"/>
</dbReference>
<name>A0ABQ1R7G1_9FLAO</name>
<evidence type="ECO:0000313" key="2">
    <source>
        <dbReference type="EMBL" id="GGD58749.1"/>
    </source>
</evidence>
<reference evidence="3" key="1">
    <citation type="journal article" date="2019" name="Int. J. Syst. Evol. Microbiol.">
        <title>The Global Catalogue of Microorganisms (GCM) 10K type strain sequencing project: providing services to taxonomists for standard genome sequencing and annotation.</title>
        <authorList>
            <consortium name="The Broad Institute Genomics Platform"/>
            <consortium name="The Broad Institute Genome Sequencing Center for Infectious Disease"/>
            <person name="Wu L."/>
            <person name="Ma J."/>
        </authorList>
    </citation>
    <scope>NUCLEOTIDE SEQUENCE [LARGE SCALE GENOMIC DNA]</scope>
    <source>
        <strain evidence="3">CGMCC 1.12606</strain>
    </source>
</reference>
<dbReference type="PROSITE" id="PS51257">
    <property type="entry name" value="PROKAR_LIPOPROTEIN"/>
    <property type="match status" value="1"/>
</dbReference>
<dbReference type="Pfam" id="PF10026">
    <property type="entry name" value="DUF2268"/>
    <property type="match status" value="1"/>
</dbReference>
<keyword evidence="3" id="KW-1185">Reference proteome</keyword>
<dbReference type="Proteomes" id="UP000625780">
    <property type="component" value="Unassembled WGS sequence"/>
</dbReference>
<dbReference type="EMBL" id="BMFH01000002">
    <property type="protein sequence ID" value="GGD58749.1"/>
    <property type="molecule type" value="Genomic_DNA"/>
</dbReference>